<evidence type="ECO:0000256" key="5">
    <source>
        <dbReference type="ARBA" id="ARBA00022777"/>
    </source>
</evidence>
<protein>
    <recommendedName>
        <fullName evidence="2">histidine kinase</fullName>
        <ecNumber evidence="2">2.7.13.3</ecNumber>
    </recommendedName>
</protein>
<dbReference type="GO" id="GO:0000155">
    <property type="term" value="F:phosphorelay sensor kinase activity"/>
    <property type="evidence" value="ECO:0007669"/>
    <property type="project" value="InterPro"/>
</dbReference>
<dbReference type="AlphaFoldDB" id="A0A318SH75"/>
<dbReference type="PANTHER" id="PTHR43711:SF1">
    <property type="entry name" value="HISTIDINE KINASE 1"/>
    <property type="match status" value="1"/>
</dbReference>
<accession>A0A318SH75</accession>
<feature type="coiled-coil region" evidence="7">
    <location>
        <begin position="61"/>
        <end position="88"/>
    </location>
</feature>
<feature type="domain" description="Histidine kinase" evidence="8">
    <location>
        <begin position="88"/>
        <end position="344"/>
    </location>
</feature>
<dbReference type="RefSeq" id="WP_233504377.1">
    <property type="nucleotide sequence ID" value="NZ_JAMOFZ010000011.1"/>
</dbReference>
<dbReference type="InterPro" id="IPR005467">
    <property type="entry name" value="His_kinase_dom"/>
</dbReference>
<evidence type="ECO:0000256" key="7">
    <source>
        <dbReference type="SAM" id="Coils"/>
    </source>
</evidence>
<comment type="catalytic activity">
    <reaction evidence="1">
        <text>ATP + protein L-histidine = ADP + protein N-phospho-L-histidine.</text>
        <dbReference type="EC" id="2.7.13.3"/>
    </reaction>
</comment>
<dbReference type="InterPro" id="IPR036097">
    <property type="entry name" value="HisK_dim/P_sf"/>
</dbReference>
<evidence type="ECO:0000256" key="6">
    <source>
        <dbReference type="ARBA" id="ARBA00023012"/>
    </source>
</evidence>
<evidence type="ECO:0000256" key="1">
    <source>
        <dbReference type="ARBA" id="ARBA00000085"/>
    </source>
</evidence>
<comment type="caution">
    <text evidence="9">The sequence shown here is derived from an EMBL/GenBank/DDBJ whole genome shotgun (WGS) entry which is preliminary data.</text>
</comment>
<dbReference type="InterPro" id="IPR050736">
    <property type="entry name" value="Sensor_HK_Regulatory"/>
</dbReference>
<dbReference type="EC" id="2.7.13.3" evidence="2"/>
<evidence type="ECO:0000313" key="10">
    <source>
        <dbReference type="Proteomes" id="UP000247540"/>
    </source>
</evidence>
<keyword evidence="10" id="KW-1185">Reference proteome</keyword>
<dbReference type="Gene3D" id="1.10.287.130">
    <property type="match status" value="1"/>
</dbReference>
<keyword evidence="4" id="KW-0808">Transferase</keyword>
<proteinExistence type="predicted"/>
<dbReference type="SMART" id="SM00387">
    <property type="entry name" value="HATPase_c"/>
    <property type="match status" value="1"/>
</dbReference>
<dbReference type="Gene3D" id="3.30.565.10">
    <property type="entry name" value="Histidine kinase-like ATPase, C-terminal domain"/>
    <property type="match status" value="1"/>
</dbReference>
<dbReference type="PRINTS" id="PR00344">
    <property type="entry name" value="BCTRLSENSOR"/>
</dbReference>
<dbReference type="InterPro" id="IPR003594">
    <property type="entry name" value="HATPase_dom"/>
</dbReference>
<sequence>MTRELGRLNECMVVALEAYAEERPTLPHAVMATARRLWASVCSVGIEESTCQYFRLQQMEAAGHVHDLESALESIQELEQQRADLWQQVAHDLRGNVGVVANVTRGLTRSGLPDPARERFLRMLERNVGALHHLLDDVTSLARLQAGKERRDAAVVDIGALLHDLCEALQPAASQRQLYLRAEGPASFVVEADAVKTRRLAQNLVLNAIKYTTEGGVAVRWGDIDGGADGQRWLLEVRDTGPGFHAGPGTPLAGALESATKLQPVAENTRGTAAATVEAVEATATVKAAVAGHPADPRPVQQGAGEGIGLSIVKRLCELLDATVELESGAGTGTTFRVLLPRVFGGVAA</sequence>
<dbReference type="PANTHER" id="PTHR43711">
    <property type="entry name" value="TWO-COMPONENT HISTIDINE KINASE"/>
    <property type="match status" value="1"/>
</dbReference>
<dbReference type="Pfam" id="PF02518">
    <property type="entry name" value="HATPase_c"/>
    <property type="match status" value="1"/>
</dbReference>
<keyword evidence="3" id="KW-0597">Phosphoprotein</keyword>
<dbReference type="Proteomes" id="UP000247540">
    <property type="component" value="Unassembled WGS sequence"/>
</dbReference>
<name>A0A318SH75_9BURK</name>
<organism evidence="9 10">
    <name type="scientific">Xylophilus ampelinus</name>
    <dbReference type="NCBI Taxonomy" id="54067"/>
    <lineage>
        <taxon>Bacteria</taxon>
        <taxon>Pseudomonadati</taxon>
        <taxon>Pseudomonadota</taxon>
        <taxon>Betaproteobacteria</taxon>
        <taxon>Burkholderiales</taxon>
        <taxon>Xylophilus</taxon>
    </lineage>
</organism>
<keyword evidence="6" id="KW-0902">Two-component regulatory system</keyword>
<reference evidence="9 10" key="1">
    <citation type="submission" date="2018-06" db="EMBL/GenBank/DDBJ databases">
        <title>Genomic Encyclopedia of Type Strains, Phase III (KMG-III): the genomes of soil and plant-associated and newly described type strains.</title>
        <authorList>
            <person name="Whitman W."/>
        </authorList>
    </citation>
    <scope>NUCLEOTIDE SEQUENCE [LARGE SCALE GENOMIC DNA]</scope>
    <source>
        <strain evidence="9 10">CECT 7646</strain>
    </source>
</reference>
<dbReference type="InterPro" id="IPR036890">
    <property type="entry name" value="HATPase_C_sf"/>
</dbReference>
<evidence type="ECO:0000256" key="3">
    <source>
        <dbReference type="ARBA" id="ARBA00022553"/>
    </source>
</evidence>
<keyword evidence="7" id="KW-0175">Coiled coil</keyword>
<evidence type="ECO:0000259" key="8">
    <source>
        <dbReference type="PROSITE" id="PS50109"/>
    </source>
</evidence>
<evidence type="ECO:0000256" key="2">
    <source>
        <dbReference type="ARBA" id="ARBA00012438"/>
    </source>
</evidence>
<dbReference type="EMBL" id="QJTC01000011">
    <property type="protein sequence ID" value="PYE77965.1"/>
    <property type="molecule type" value="Genomic_DNA"/>
</dbReference>
<dbReference type="PROSITE" id="PS50109">
    <property type="entry name" value="HIS_KIN"/>
    <property type="match status" value="1"/>
</dbReference>
<gene>
    <name evidence="9" type="ORF">DFQ15_111110</name>
</gene>
<dbReference type="SUPFAM" id="SSF47384">
    <property type="entry name" value="Homodimeric domain of signal transducing histidine kinase"/>
    <property type="match status" value="1"/>
</dbReference>
<dbReference type="SMART" id="SM00388">
    <property type="entry name" value="HisKA"/>
    <property type="match status" value="1"/>
</dbReference>
<dbReference type="InterPro" id="IPR003661">
    <property type="entry name" value="HisK_dim/P_dom"/>
</dbReference>
<dbReference type="InterPro" id="IPR004358">
    <property type="entry name" value="Sig_transdc_His_kin-like_C"/>
</dbReference>
<keyword evidence="5 9" id="KW-0418">Kinase</keyword>
<dbReference type="SUPFAM" id="SSF55874">
    <property type="entry name" value="ATPase domain of HSP90 chaperone/DNA topoisomerase II/histidine kinase"/>
    <property type="match status" value="1"/>
</dbReference>
<evidence type="ECO:0000313" key="9">
    <source>
        <dbReference type="EMBL" id="PYE77965.1"/>
    </source>
</evidence>
<evidence type="ECO:0000256" key="4">
    <source>
        <dbReference type="ARBA" id="ARBA00022679"/>
    </source>
</evidence>